<keyword evidence="2" id="KW-1185">Reference proteome</keyword>
<name>A0ABR8T383_9BACL</name>
<accession>A0ABR8T383</accession>
<evidence type="ECO:0000313" key="1">
    <source>
        <dbReference type="EMBL" id="MBD7970235.1"/>
    </source>
</evidence>
<evidence type="ECO:0000313" key="2">
    <source>
        <dbReference type="Proteomes" id="UP000608071"/>
    </source>
</evidence>
<proteinExistence type="predicted"/>
<organism evidence="1 2">
    <name type="scientific">Paenibacillus gallinarum</name>
    <dbReference type="NCBI Taxonomy" id="2762232"/>
    <lineage>
        <taxon>Bacteria</taxon>
        <taxon>Bacillati</taxon>
        <taxon>Bacillota</taxon>
        <taxon>Bacilli</taxon>
        <taxon>Bacillales</taxon>
        <taxon>Paenibacillaceae</taxon>
        <taxon>Paenibacillus</taxon>
    </lineage>
</organism>
<dbReference type="EMBL" id="JACSQL010000011">
    <property type="protein sequence ID" value="MBD7970235.1"/>
    <property type="molecule type" value="Genomic_DNA"/>
</dbReference>
<dbReference type="Proteomes" id="UP000608071">
    <property type="component" value="Unassembled WGS sequence"/>
</dbReference>
<dbReference type="RefSeq" id="WP_191803121.1">
    <property type="nucleotide sequence ID" value="NZ_JACSQL010000011.1"/>
</dbReference>
<protein>
    <submittedName>
        <fullName evidence="1">Uncharacterized protein</fullName>
    </submittedName>
</protein>
<reference evidence="1 2" key="1">
    <citation type="submission" date="2020-08" db="EMBL/GenBank/DDBJ databases">
        <title>A Genomic Blueprint of the Chicken Gut Microbiome.</title>
        <authorList>
            <person name="Gilroy R."/>
            <person name="Ravi A."/>
            <person name="Getino M."/>
            <person name="Pursley I."/>
            <person name="Horton D.L."/>
            <person name="Alikhan N.-F."/>
            <person name="Baker D."/>
            <person name="Gharbi K."/>
            <person name="Hall N."/>
            <person name="Watson M."/>
            <person name="Adriaenssens E.M."/>
            <person name="Foster-Nyarko E."/>
            <person name="Jarju S."/>
            <person name="Secka A."/>
            <person name="Antonio M."/>
            <person name="Oren A."/>
            <person name="Chaudhuri R."/>
            <person name="La Ragione R.M."/>
            <person name="Hildebrand F."/>
            <person name="Pallen M.J."/>
        </authorList>
    </citation>
    <scope>NUCLEOTIDE SEQUENCE [LARGE SCALE GENOMIC DNA]</scope>
    <source>
        <strain evidence="1 2">Sa2BVA9</strain>
    </source>
</reference>
<sequence>MLTPTGKINIVHMLPGEQVTIGGYAVGEDIRFEVNRTDSKYTVKVFDRLVLLDTESFPTSHEVIEYIERF</sequence>
<comment type="caution">
    <text evidence="1">The sequence shown here is derived from an EMBL/GenBank/DDBJ whole genome shotgun (WGS) entry which is preliminary data.</text>
</comment>
<gene>
    <name evidence="1" type="ORF">H9647_19405</name>
</gene>